<keyword evidence="4" id="KW-0547">Nucleotide-binding</keyword>
<dbReference type="InterPro" id="IPR032675">
    <property type="entry name" value="LRR_dom_sf"/>
</dbReference>
<reference evidence="12" key="1">
    <citation type="submission" date="2015-06" db="UniProtKB">
        <authorList>
            <consortium name="EnsemblPlants"/>
        </authorList>
    </citation>
    <scope>IDENTIFICATION</scope>
</reference>
<dbReference type="Gene3D" id="3.80.10.10">
    <property type="entry name" value="Ribonuclease Inhibitor"/>
    <property type="match status" value="3"/>
</dbReference>
<dbReference type="Pfam" id="PF23559">
    <property type="entry name" value="WHD_DRP"/>
    <property type="match status" value="1"/>
</dbReference>
<dbReference type="Pfam" id="PF18052">
    <property type="entry name" value="Rx_N"/>
    <property type="match status" value="1"/>
</dbReference>
<dbReference type="Gene3D" id="3.40.50.300">
    <property type="entry name" value="P-loop containing nucleotide triphosphate hydrolases"/>
    <property type="match status" value="1"/>
</dbReference>
<dbReference type="InterPro" id="IPR036453">
    <property type="entry name" value="GluRdtase_dimer_dom_sf"/>
</dbReference>
<feature type="domain" description="NB-ARC" evidence="8">
    <location>
        <begin position="173"/>
        <end position="357"/>
    </location>
</feature>
<evidence type="ECO:0000259" key="8">
    <source>
        <dbReference type="Pfam" id="PF00931"/>
    </source>
</evidence>
<evidence type="ECO:0000256" key="3">
    <source>
        <dbReference type="ARBA" id="ARBA00022737"/>
    </source>
</evidence>
<feature type="domain" description="Tetrapyrrole biosynthesis glutamyl-tRNA reductase dimerisation" evidence="7">
    <location>
        <begin position="1039"/>
        <end position="1127"/>
    </location>
</feature>
<dbReference type="PANTHER" id="PTHR36766:SF64">
    <property type="entry name" value="OS12G0206100 PROTEIN"/>
    <property type="match status" value="1"/>
</dbReference>
<comment type="similarity">
    <text evidence="1">Belongs to the disease resistance NB-LRR family.</text>
</comment>
<keyword evidence="2" id="KW-0433">Leucine-rich repeat</keyword>
<evidence type="ECO:0000259" key="7">
    <source>
        <dbReference type="Pfam" id="PF00745"/>
    </source>
</evidence>
<dbReference type="AlphaFoldDB" id="M8CQC3"/>
<dbReference type="SUPFAM" id="SSF69075">
    <property type="entry name" value="Glutamyl tRNA-reductase dimerization domain"/>
    <property type="match status" value="1"/>
</dbReference>
<dbReference type="GO" id="GO:0002758">
    <property type="term" value="P:innate immune response-activating signaling pathway"/>
    <property type="evidence" value="ECO:0007669"/>
    <property type="project" value="UniProtKB-ARBA"/>
</dbReference>
<evidence type="ECO:0000256" key="6">
    <source>
        <dbReference type="ARBA" id="ARBA00022840"/>
    </source>
</evidence>
<dbReference type="PANTHER" id="PTHR36766">
    <property type="entry name" value="PLANT BROAD-SPECTRUM MILDEW RESISTANCE PROTEIN RPW8"/>
    <property type="match status" value="1"/>
</dbReference>
<dbReference type="InterPro" id="IPR027417">
    <property type="entry name" value="P-loop_NTPase"/>
</dbReference>
<protein>
    <submittedName>
        <fullName evidence="12">Disease resistance protein RGA2</fullName>
    </submittedName>
</protein>
<dbReference type="InterPro" id="IPR058922">
    <property type="entry name" value="WHD_DRP"/>
</dbReference>
<evidence type="ECO:0000256" key="1">
    <source>
        <dbReference type="ARBA" id="ARBA00008894"/>
    </source>
</evidence>
<dbReference type="InterPro" id="IPR002182">
    <property type="entry name" value="NB-ARC"/>
</dbReference>
<proteinExistence type="inferred from homology"/>
<feature type="domain" description="Disease resistance N-terminal" evidence="9">
    <location>
        <begin position="9"/>
        <end position="96"/>
    </location>
</feature>
<dbReference type="Gene3D" id="1.20.5.4130">
    <property type="match status" value="1"/>
</dbReference>
<dbReference type="PRINTS" id="PR00364">
    <property type="entry name" value="DISEASERSIST"/>
</dbReference>
<evidence type="ECO:0000259" key="11">
    <source>
        <dbReference type="Pfam" id="PF25019"/>
    </source>
</evidence>
<dbReference type="ExpressionAtlas" id="M8CQC3">
    <property type="expression patterns" value="baseline"/>
</dbReference>
<dbReference type="InterPro" id="IPR015896">
    <property type="entry name" value="4pyrrol_synth_GluRdtase_dimer"/>
</dbReference>
<sequence>MAESLLLLVVRSVACKATNTLVQAVTRMCGLDNDRQTLERHLLAVECKLANMEERSQTNAYLRSWMEKLKAVAYEADDLLDDFLYQALRRKAQVRESPSHKILGYFTHRSPLLYHFAMSKKLKGVLNKIKELVEEMNTFGLENSVNREDRQHPWRQTHSRLDESTKIFGRGDDMKVVAKMLLDQQDQQKVQVLPIFGMGGLGKTTLAKMVYNDKDVQPHFQLKMWHCASGNFDVIVLMKSIIELAINGLPENDKQPARNGNWYLSDNIVLLQMKLYEVIGRKKRFLLVLDDVWNEDRWMWENELKPLLCYVGGPGSVIIVTCRSKQVVSIMHTVKPHELAFLSEEEWELFSKKAFSNGIEKQEELVTIGRRIAMGGLLSSKQQVWEWKAIEKTNIGDNVGGKHEVMHILKLSYKHLSSEIKKCFAFCALSPKHYEMQKDKLIQLWIANGFIQEEGTMDLTQKGEFIFHELVWRSFLQDMEVVAQYSSYLGNIKYETVVCKMHDLMHDLARDVSNECATIEELIEQKALVKNTRHLQIPDVKSENLLFNGKTSLRTLLAPSWTCKDTNQLPQASLRALHLERILTNFKSLNAKHLRYLDLSYCIVSATLLDSICLLYNLQTLRLNHCKGLRHLPEDMVLSLRKLINLYLFGCQWLEWMPRNIGQLNKLCTLTTFVVDTRDGCGIEELKDLWHLRNRLELYNLRKIKSIENAKEANLQQKQNLNELLYSWGREIYDEPENEACNEEEVFQCLKPHSKIQILELYGYGGREIPQWMKDSQMFQCLRKLIITNWTRCKNIPVVWLSLSLEYLSLHNMDKLHTLCGNLCIEGGGHNTPPQIFPKLKAMILDNLHSLEGWAVSSTGMAIDSLTFPVLEDLEIYNCPKLTSFPLIPVLKVLRVKEVHTFPFSSDPEGTPQIERLLDISRLPTTLEILWIEGSPCLVALPSNLGDLVKLKELVVQNCIGLKALPDGMDGLTSLRYLTIMYSPAIEQLPNGLLERLPALDYLNIWGCPELERRCREGGGSYKCSNIWLQRDVKRSLWRPMETVPTIKKLRSYADRVRASELDKCLQKIGEDALTKKMRKSIEQLSTGIVNRLLHGPLQHLRCDGTDSRTLDETLENMHALNRMFGLDTEKAVMEQKINTKVEKQQTQN</sequence>
<dbReference type="FunFam" id="1.10.10.10:FF:000322">
    <property type="entry name" value="Probable disease resistance protein At1g63360"/>
    <property type="match status" value="1"/>
</dbReference>
<dbReference type="InterPro" id="IPR036388">
    <property type="entry name" value="WH-like_DNA-bd_sf"/>
</dbReference>
<dbReference type="SUPFAM" id="SSF52058">
    <property type="entry name" value="L domain-like"/>
    <property type="match status" value="2"/>
</dbReference>
<evidence type="ECO:0000256" key="2">
    <source>
        <dbReference type="ARBA" id="ARBA00022614"/>
    </source>
</evidence>
<name>M8CQC3_AEGTA</name>
<evidence type="ECO:0000313" key="12">
    <source>
        <dbReference type="EnsemblPlants" id="EMT29742"/>
    </source>
</evidence>
<dbReference type="SUPFAM" id="SSF52540">
    <property type="entry name" value="P-loop containing nucleoside triphosphate hydrolases"/>
    <property type="match status" value="1"/>
</dbReference>
<dbReference type="InterPro" id="IPR041118">
    <property type="entry name" value="Rx_N"/>
</dbReference>
<dbReference type="InterPro" id="IPR056789">
    <property type="entry name" value="LRR_R13L1-DRL21"/>
</dbReference>
<evidence type="ECO:0000256" key="5">
    <source>
        <dbReference type="ARBA" id="ARBA00022821"/>
    </source>
</evidence>
<dbReference type="Gene3D" id="1.10.10.10">
    <property type="entry name" value="Winged helix-like DNA-binding domain superfamily/Winged helix DNA-binding domain"/>
    <property type="match status" value="1"/>
</dbReference>
<dbReference type="GO" id="GO:0043531">
    <property type="term" value="F:ADP binding"/>
    <property type="evidence" value="ECO:0007669"/>
    <property type="project" value="InterPro"/>
</dbReference>
<dbReference type="Pfam" id="PF00745">
    <property type="entry name" value="GlutR_dimer"/>
    <property type="match status" value="1"/>
</dbReference>
<dbReference type="GO" id="GO:0005524">
    <property type="term" value="F:ATP binding"/>
    <property type="evidence" value="ECO:0007669"/>
    <property type="project" value="UniProtKB-KW"/>
</dbReference>
<organism evidence="12">
    <name type="scientific">Aegilops tauschii</name>
    <name type="common">Tausch's goatgrass</name>
    <name type="synonym">Aegilops squarrosa</name>
    <dbReference type="NCBI Taxonomy" id="37682"/>
    <lineage>
        <taxon>Eukaryota</taxon>
        <taxon>Viridiplantae</taxon>
        <taxon>Streptophyta</taxon>
        <taxon>Embryophyta</taxon>
        <taxon>Tracheophyta</taxon>
        <taxon>Spermatophyta</taxon>
        <taxon>Magnoliopsida</taxon>
        <taxon>Liliopsida</taxon>
        <taxon>Poales</taxon>
        <taxon>Poaceae</taxon>
        <taxon>BOP clade</taxon>
        <taxon>Pooideae</taxon>
        <taxon>Triticodae</taxon>
        <taxon>Triticeae</taxon>
        <taxon>Triticinae</taxon>
        <taxon>Aegilops</taxon>
    </lineage>
</organism>
<dbReference type="Pfam" id="PF25019">
    <property type="entry name" value="LRR_R13L1-DRL21"/>
    <property type="match status" value="1"/>
</dbReference>
<dbReference type="GO" id="GO:0009626">
    <property type="term" value="P:plant-type hypersensitive response"/>
    <property type="evidence" value="ECO:0007669"/>
    <property type="project" value="UniProtKB-ARBA"/>
</dbReference>
<evidence type="ECO:0000259" key="9">
    <source>
        <dbReference type="Pfam" id="PF18052"/>
    </source>
</evidence>
<dbReference type="GO" id="GO:0042742">
    <property type="term" value="P:defense response to bacterium"/>
    <property type="evidence" value="ECO:0007669"/>
    <property type="project" value="UniProtKB-ARBA"/>
</dbReference>
<evidence type="ECO:0000256" key="4">
    <source>
        <dbReference type="ARBA" id="ARBA00022741"/>
    </source>
</evidence>
<dbReference type="GO" id="GO:0033014">
    <property type="term" value="P:tetrapyrrole biosynthetic process"/>
    <property type="evidence" value="ECO:0007669"/>
    <property type="project" value="InterPro"/>
</dbReference>
<keyword evidence="6" id="KW-0067">ATP-binding</keyword>
<evidence type="ECO:0000259" key="10">
    <source>
        <dbReference type="Pfam" id="PF23559"/>
    </source>
</evidence>
<feature type="domain" description="Disease resistance protein winged helix" evidence="10">
    <location>
        <begin position="431"/>
        <end position="509"/>
    </location>
</feature>
<keyword evidence="3" id="KW-0677">Repeat</keyword>
<feature type="domain" description="R13L1/DRL21-like LRR repeat region" evidence="11">
    <location>
        <begin position="683"/>
        <end position="813"/>
    </location>
</feature>
<dbReference type="EnsemblPlants" id="EMT29742">
    <property type="protein sequence ID" value="EMT29742"/>
    <property type="gene ID" value="F775_03908"/>
</dbReference>
<dbReference type="GO" id="GO:0008883">
    <property type="term" value="F:glutamyl-tRNA reductase activity"/>
    <property type="evidence" value="ECO:0007669"/>
    <property type="project" value="InterPro"/>
</dbReference>
<dbReference type="GO" id="GO:0050661">
    <property type="term" value="F:NADP binding"/>
    <property type="evidence" value="ECO:0007669"/>
    <property type="project" value="InterPro"/>
</dbReference>
<accession>M8CQC3</accession>
<dbReference type="Pfam" id="PF00931">
    <property type="entry name" value="NB-ARC"/>
    <property type="match status" value="1"/>
</dbReference>
<keyword evidence="5" id="KW-0611">Plant defense</keyword>